<dbReference type="EMBL" id="CAHIKZ030002163">
    <property type="protein sequence ID" value="CAE1282149.1"/>
    <property type="molecule type" value="Genomic_DNA"/>
</dbReference>
<dbReference type="AlphaFoldDB" id="A0A812CTQ3"/>
<dbReference type="Proteomes" id="UP000597762">
    <property type="component" value="Unassembled WGS sequence"/>
</dbReference>
<accession>A0A812CTQ3</accession>
<keyword evidence="2" id="KW-1185">Reference proteome</keyword>
<name>A0A812CTQ3_ACAPH</name>
<gene>
    <name evidence="1" type="ORF">SPHA_43261</name>
</gene>
<sequence length="160" mass="18192">MTQASVFPSSFFSRLFCRFSSFTHKRGPVYPPTKSLIVYQFALLPFSFSHPRDNNCCSFNFTPTCSRFVCSSTKPFLSFSLFPGVCDNSANLGRLKPLRLTIPTTTVLLSVLIPSTAVAQLRPIPTNTWSFCKSEISLHGIIPCDFWRLYRRKRIFFIGV</sequence>
<organism evidence="1 2">
    <name type="scientific">Acanthosepion pharaonis</name>
    <name type="common">Pharaoh cuttlefish</name>
    <name type="synonym">Sepia pharaonis</name>
    <dbReference type="NCBI Taxonomy" id="158019"/>
    <lineage>
        <taxon>Eukaryota</taxon>
        <taxon>Metazoa</taxon>
        <taxon>Spiralia</taxon>
        <taxon>Lophotrochozoa</taxon>
        <taxon>Mollusca</taxon>
        <taxon>Cephalopoda</taxon>
        <taxon>Coleoidea</taxon>
        <taxon>Decapodiformes</taxon>
        <taxon>Sepiida</taxon>
        <taxon>Sepiina</taxon>
        <taxon>Sepiidae</taxon>
        <taxon>Acanthosepion</taxon>
    </lineage>
</organism>
<evidence type="ECO:0000313" key="1">
    <source>
        <dbReference type="EMBL" id="CAE1282149.1"/>
    </source>
</evidence>
<reference evidence="1" key="1">
    <citation type="submission" date="2021-01" db="EMBL/GenBank/DDBJ databases">
        <authorList>
            <person name="Li R."/>
            <person name="Bekaert M."/>
        </authorList>
    </citation>
    <scope>NUCLEOTIDE SEQUENCE</scope>
    <source>
        <strain evidence="1">Farmed</strain>
    </source>
</reference>
<evidence type="ECO:0000313" key="2">
    <source>
        <dbReference type="Proteomes" id="UP000597762"/>
    </source>
</evidence>
<proteinExistence type="predicted"/>
<comment type="caution">
    <text evidence="1">The sequence shown here is derived from an EMBL/GenBank/DDBJ whole genome shotgun (WGS) entry which is preliminary data.</text>
</comment>
<protein>
    <submittedName>
        <fullName evidence="1">Uncharacterized protein</fullName>
    </submittedName>
</protein>